<gene>
    <name evidence="3" type="ORF">EV682_102381</name>
    <name evidence="2" type="ORF">NCTC11159_01906</name>
</gene>
<dbReference type="EMBL" id="SMBT01000002">
    <property type="protein sequence ID" value="TCU89469.1"/>
    <property type="molecule type" value="Genomic_DNA"/>
</dbReference>
<sequence>MFGIFGKGLLGNLVESFVDNVIRDTVYPIKGSIVYCDLAFGNAEHSGIYVGNNKIVHLDGSGDIEIVSPKIFLDRLGGFNSAISIYVSCDGDSPVGSNKTAKRAKDMAGSCRDYNFILDNCHQFTSGCISGDFENSDNFLWMLKDTAKSELNASTWRVWETVDGEYV</sequence>
<evidence type="ECO:0000313" key="2">
    <source>
        <dbReference type="EMBL" id="STQ90839.1"/>
    </source>
</evidence>
<keyword evidence="5" id="KW-1185">Reference proteome</keyword>
<accession>A0A377Q8D9</accession>
<evidence type="ECO:0000259" key="1">
    <source>
        <dbReference type="Pfam" id="PF04970"/>
    </source>
</evidence>
<dbReference type="OrthoDB" id="9812095at2"/>
<dbReference type="RefSeq" id="WP_115227122.1">
    <property type="nucleotide sequence ID" value="NZ_CAWOLO010000002.1"/>
</dbReference>
<dbReference type="GO" id="GO:0016746">
    <property type="term" value="F:acyltransferase activity"/>
    <property type="evidence" value="ECO:0007669"/>
    <property type="project" value="UniProtKB-KW"/>
</dbReference>
<dbReference type="AlphaFoldDB" id="A0A377Q8D9"/>
<reference evidence="3 5" key="2">
    <citation type="submission" date="2019-03" db="EMBL/GenBank/DDBJ databases">
        <title>Genomic Encyclopedia of Type Strains, Phase IV (KMG-IV): sequencing the most valuable type-strain genomes for metagenomic binning, comparative biology and taxonomic classification.</title>
        <authorList>
            <person name="Goeker M."/>
        </authorList>
    </citation>
    <scope>NUCLEOTIDE SEQUENCE [LARGE SCALE GENOMIC DNA]</scope>
    <source>
        <strain evidence="3 5">DSM 3764</strain>
    </source>
</reference>
<dbReference type="Proteomes" id="UP000255108">
    <property type="component" value="Unassembled WGS sequence"/>
</dbReference>
<keyword evidence="3" id="KW-0012">Acyltransferase</keyword>
<reference evidence="2 4" key="1">
    <citation type="submission" date="2018-06" db="EMBL/GenBank/DDBJ databases">
        <authorList>
            <consortium name="Pathogen Informatics"/>
            <person name="Doyle S."/>
        </authorList>
    </citation>
    <scope>NUCLEOTIDE SEQUENCE [LARGE SCALE GENOMIC DNA]</scope>
    <source>
        <strain evidence="2 4">NCTC11159</strain>
    </source>
</reference>
<dbReference type="InterPro" id="IPR007053">
    <property type="entry name" value="LRAT_dom"/>
</dbReference>
<organism evidence="2 4">
    <name type="scientific">Iodobacter fluviatilis</name>
    <dbReference type="NCBI Taxonomy" id="537"/>
    <lineage>
        <taxon>Bacteria</taxon>
        <taxon>Pseudomonadati</taxon>
        <taxon>Pseudomonadota</taxon>
        <taxon>Betaproteobacteria</taxon>
        <taxon>Neisseriales</taxon>
        <taxon>Chitinibacteraceae</taxon>
        <taxon>Iodobacter</taxon>
    </lineage>
</organism>
<protein>
    <submittedName>
        <fullName evidence="3">Lecithin:retinol acyltransferase</fullName>
    </submittedName>
</protein>
<dbReference type="EMBL" id="UGHR01000001">
    <property type="protein sequence ID" value="STQ90839.1"/>
    <property type="molecule type" value="Genomic_DNA"/>
</dbReference>
<feature type="domain" description="LRAT" evidence="1">
    <location>
        <begin position="41"/>
        <end position="132"/>
    </location>
</feature>
<evidence type="ECO:0000313" key="3">
    <source>
        <dbReference type="EMBL" id="TCU89469.1"/>
    </source>
</evidence>
<proteinExistence type="predicted"/>
<keyword evidence="3" id="KW-0808">Transferase</keyword>
<evidence type="ECO:0000313" key="4">
    <source>
        <dbReference type="Proteomes" id="UP000255108"/>
    </source>
</evidence>
<name>A0A377Q8D9_9NEIS</name>
<dbReference type="Proteomes" id="UP000295794">
    <property type="component" value="Unassembled WGS sequence"/>
</dbReference>
<evidence type="ECO:0000313" key="5">
    <source>
        <dbReference type="Proteomes" id="UP000295794"/>
    </source>
</evidence>
<dbReference type="Gene3D" id="3.90.1720.10">
    <property type="entry name" value="endopeptidase domain like (from Nostoc punctiforme)"/>
    <property type="match status" value="1"/>
</dbReference>
<dbReference type="Pfam" id="PF04970">
    <property type="entry name" value="LRAT"/>
    <property type="match status" value="1"/>
</dbReference>